<dbReference type="Gene3D" id="3.20.20.80">
    <property type="entry name" value="Glycosidases"/>
    <property type="match status" value="1"/>
</dbReference>
<name>A0A7I8XJR7_BURXY</name>
<organism evidence="2 3">
    <name type="scientific">Bursaphelenchus xylophilus</name>
    <name type="common">Pinewood nematode worm</name>
    <name type="synonym">Aphelenchoides xylophilus</name>
    <dbReference type="NCBI Taxonomy" id="6326"/>
    <lineage>
        <taxon>Eukaryota</taxon>
        <taxon>Metazoa</taxon>
        <taxon>Ecdysozoa</taxon>
        <taxon>Nematoda</taxon>
        <taxon>Chromadorea</taxon>
        <taxon>Rhabditida</taxon>
        <taxon>Tylenchina</taxon>
        <taxon>Tylenchomorpha</taxon>
        <taxon>Aphelenchoidea</taxon>
        <taxon>Aphelenchoididae</taxon>
        <taxon>Bursaphelenchus</taxon>
    </lineage>
</organism>
<dbReference type="InterPro" id="IPR017853">
    <property type="entry name" value="GH"/>
</dbReference>
<keyword evidence="1" id="KW-0732">Signal</keyword>
<protein>
    <submittedName>
        <fullName evidence="2">(pine wood nematode) hypothetical protein</fullName>
    </submittedName>
</protein>
<dbReference type="PANTHER" id="PTHR23208">
    <property type="entry name" value="LYSOZYME PROTEIN"/>
    <property type="match status" value="1"/>
</dbReference>
<dbReference type="Proteomes" id="UP000582659">
    <property type="component" value="Unassembled WGS sequence"/>
</dbReference>
<accession>A0A7I8XJR7</accession>
<proteinExistence type="predicted"/>
<dbReference type="InterPro" id="IPR051595">
    <property type="entry name" value="GH25_Enzymes"/>
</dbReference>
<dbReference type="OrthoDB" id="25039at2759"/>
<dbReference type="AlphaFoldDB" id="A0A7I8XJR7"/>
<dbReference type="GO" id="GO:0007165">
    <property type="term" value="P:signal transduction"/>
    <property type="evidence" value="ECO:0007669"/>
    <property type="project" value="TreeGrafter"/>
</dbReference>
<dbReference type="GO" id="GO:0045087">
    <property type="term" value="P:innate immune response"/>
    <property type="evidence" value="ECO:0007669"/>
    <property type="project" value="TreeGrafter"/>
</dbReference>
<evidence type="ECO:0000256" key="1">
    <source>
        <dbReference type="SAM" id="SignalP"/>
    </source>
</evidence>
<sequence>MSKFLGLFIFIFSAKAFAGNLNSNLTAPAAFGIDTTWPIDANQASCFARAGYKAGFFRIASRGETDQTGITNVLKFYDASLAFEVYVTPSPLGYADRQFEQAYEFARLNNLNLNRLWLQITSPIQWDRRQSANVRFINDFVRAGKSRNVRIGFYTNWYDYEEITGNSRAIDSADLWYWHVLGGGANGETARDFNDFRSFGPFLQYPLVKQYGIGENPCSVSANQNVFAAGSFKASGAMEIGMGASVMVKKDESENKTKQ</sequence>
<comment type="caution">
    <text evidence="2">The sequence shown here is derived from an EMBL/GenBank/DDBJ whole genome shotgun (WGS) entry which is preliminary data.</text>
</comment>
<evidence type="ECO:0000313" key="2">
    <source>
        <dbReference type="EMBL" id="CAD5230224.1"/>
    </source>
</evidence>
<dbReference type="SMR" id="A0A7I8XJR7"/>
<dbReference type="PANTHER" id="PTHR23208:SF36">
    <property type="entry name" value="LYSOZYME-RELATED"/>
    <property type="match status" value="1"/>
</dbReference>
<dbReference type="EMBL" id="CAJFDI010000005">
    <property type="protein sequence ID" value="CAD5230224.1"/>
    <property type="molecule type" value="Genomic_DNA"/>
</dbReference>
<gene>
    <name evidence="2" type="ORF">BXYJ_LOCUS10880</name>
</gene>
<feature type="chain" id="PRO_5035385097" evidence="1">
    <location>
        <begin position="19"/>
        <end position="259"/>
    </location>
</feature>
<dbReference type="Proteomes" id="UP000659654">
    <property type="component" value="Unassembled WGS sequence"/>
</dbReference>
<feature type="signal peptide" evidence="1">
    <location>
        <begin position="1"/>
        <end position="18"/>
    </location>
</feature>
<evidence type="ECO:0000313" key="3">
    <source>
        <dbReference type="Proteomes" id="UP000659654"/>
    </source>
</evidence>
<dbReference type="SUPFAM" id="SSF51445">
    <property type="entry name" value="(Trans)glycosidases"/>
    <property type="match status" value="1"/>
</dbReference>
<reference evidence="2" key="1">
    <citation type="submission" date="2020-09" db="EMBL/GenBank/DDBJ databases">
        <authorList>
            <person name="Kikuchi T."/>
        </authorList>
    </citation>
    <scope>NUCLEOTIDE SEQUENCE</scope>
    <source>
        <strain evidence="2">Ka4C1</strain>
    </source>
</reference>
<dbReference type="EMBL" id="CAJFCV020000005">
    <property type="protein sequence ID" value="CAG9121141.1"/>
    <property type="molecule type" value="Genomic_DNA"/>
</dbReference>
<keyword evidence="3" id="KW-1185">Reference proteome</keyword>